<keyword evidence="5 9" id="KW-0093">Biotin biosynthesis</keyword>
<keyword evidence="1 9" id="KW-0963">Cytoplasm</keyword>
<dbReference type="AlphaFoldDB" id="A0A7Z6SRS5"/>
<evidence type="ECO:0000256" key="5">
    <source>
        <dbReference type="ARBA" id="ARBA00022756"/>
    </source>
</evidence>
<evidence type="ECO:0000313" key="10">
    <source>
        <dbReference type="EMBL" id="RKU92037.1"/>
    </source>
</evidence>
<keyword evidence="4 9" id="KW-0547">Nucleotide-binding</keyword>
<evidence type="ECO:0000256" key="8">
    <source>
        <dbReference type="ARBA" id="ARBA00047386"/>
    </source>
</evidence>
<dbReference type="InterPro" id="IPR004472">
    <property type="entry name" value="DTB_synth_BioD"/>
</dbReference>
<feature type="binding site" evidence="9">
    <location>
        <begin position="10"/>
        <end position="15"/>
    </location>
    <ligand>
        <name>ATP</name>
        <dbReference type="ChEBI" id="CHEBI:30616"/>
    </ligand>
</feature>
<dbReference type="PANTHER" id="PTHR43210">
    <property type="entry name" value="DETHIOBIOTIN SYNTHETASE"/>
    <property type="match status" value="1"/>
</dbReference>
<feature type="binding site" evidence="9">
    <location>
        <begin position="116"/>
        <end position="119"/>
    </location>
    <ligand>
        <name>ATP</name>
        <dbReference type="ChEBI" id="CHEBI:30616"/>
    </ligand>
</feature>
<dbReference type="EMBL" id="QELB01000119">
    <property type="protein sequence ID" value="RKU92037.1"/>
    <property type="molecule type" value="Genomic_DNA"/>
</dbReference>
<dbReference type="Gene3D" id="3.40.50.300">
    <property type="entry name" value="P-loop containing nucleotide triphosphate hydrolases"/>
    <property type="match status" value="1"/>
</dbReference>
<evidence type="ECO:0000256" key="2">
    <source>
        <dbReference type="ARBA" id="ARBA00022598"/>
    </source>
</evidence>
<comment type="subcellular location">
    <subcellularLocation>
        <location evidence="9">Cytoplasm</location>
    </subcellularLocation>
</comment>
<feature type="binding site" evidence="9">
    <location>
        <begin position="176"/>
        <end position="177"/>
    </location>
    <ligand>
        <name>ATP</name>
        <dbReference type="ChEBI" id="CHEBI:30616"/>
    </ligand>
</feature>
<dbReference type="Pfam" id="PF13500">
    <property type="entry name" value="AAA_26"/>
    <property type="match status" value="1"/>
</dbReference>
<protein>
    <recommendedName>
        <fullName evidence="9">ATP-dependent dethiobiotin synthetase BioD</fullName>
        <ecNumber evidence="9">6.3.3.3</ecNumber>
    </recommendedName>
    <alternativeName>
        <fullName evidence="9">DTB synthetase</fullName>
        <shortName evidence="9">DTBS</shortName>
    </alternativeName>
    <alternativeName>
        <fullName evidence="9">Dethiobiotin synthase</fullName>
    </alternativeName>
</protein>
<comment type="subunit">
    <text evidence="9">Homodimer.</text>
</comment>
<sequence length="231" mass="25909">MLFISATNTNAGKTTCARLLAKYCNACGVKTILLKPIETGVNDVINHSSDAHLFLQDNRLLDRSLTLKDVSFYRYAKASAPLIAQQEENQNTPIDTDNLTQRLHNFTKTYDLVIVEGAGGLCVPINLKENMLDFALKLKAKMLLISHDNLGLINDCLLNDFLLKSHQLDYKIAINLRGNNTAFHSISLPYIELFNKRSNNPIVIFQQSLKELMSFALKQSANRTRADKKAP</sequence>
<feature type="binding site" evidence="9">
    <location>
        <position position="116"/>
    </location>
    <ligand>
        <name>Mg(2+)</name>
        <dbReference type="ChEBI" id="CHEBI:18420"/>
    </ligand>
</feature>
<proteinExistence type="inferred from homology"/>
<dbReference type="CDD" id="cd03109">
    <property type="entry name" value="DTBS"/>
    <property type="match status" value="1"/>
</dbReference>
<dbReference type="EC" id="6.3.3.3" evidence="9"/>
<dbReference type="GO" id="GO:0000287">
    <property type="term" value="F:magnesium ion binding"/>
    <property type="evidence" value="ECO:0007669"/>
    <property type="project" value="UniProtKB-UniRule"/>
</dbReference>
<keyword evidence="3 9" id="KW-0479">Metal-binding</keyword>
<dbReference type="NCBIfam" id="TIGR00347">
    <property type="entry name" value="bioD"/>
    <property type="match status" value="1"/>
</dbReference>
<dbReference type="FunFam" id="3.40.50.300:FF:003306">
    <property type="entry name" value="ATP-dependent dethiobiotin synthetase BioD"/>
    <property type="match status" value="1"/>
</dbReference>
<feature type="binding site" evidence="9">
    <location>
        <position position="14"/>
    </location>
    <ligand>
        <name>Mg(2+)</name>
        <dbReference type="ChEBI" id="CHEBI:18420"/>
    </ligand>
</feature>
<dbReference type="PANTHER" id="PTHR43210:SF2">
    <property type="entry name" value="ATP-DEPENDENT DETHIOBIOTIN SYNTHETASE BIOD 2"/>
    <property type="match status" value="1"/>
</dbReference>
<comment type="caution">
    <text evidence="10">The sequence shown here is derived from an EMBL/GenBank/DDBJ whole genome shotgun (WGS) entry which is preliminary data.</text>
</comment>
<keyword evidence="7 9" id="KW-0460">Magnesium</keyword>
<dbReference type="SUPFAM" id="SSF52540">
    <property type="entry name" value="P-loop containing nucleoside triphosphate hydrolases"/>
    <property type="match status" value="1"/>
</dbReference>
<evidence type="ECO:0000256" key="9">
    <source>
        <dbReference type="HAMAP-Rule" id="MF_00336"/>
    </source>
</evidence>
<comment type="function">
    <text evidence="9">Catalyzes a mechanistically unusual reaction, the ATP-dependent insertion of CO2 between the N7 and N8 nitrogen atoms of 7,8-diaminopelargonic acid (DAPA, also called 7,8-diammoniononanoate) to form a ureido ring.</text>
</comment>
<evidence type="ECO:0000313" key="11">
    <source>
        <dbReference type="Proteomes" id="UP000272192"/>
    </source>
</evidence>
<keyword evidence="2 9" id="KW-0436">Ligase</keyword>
<comment type="pathway">
    <text evidence="9">Cofactor biosynthesis; biotin biosynthesis; biotin from 7,8-diaminononanoate: step 1/2.</text>
</comment>
<keyword evidence="6 9" id="KW-0067">ATP-binding</keyword>
<evidence type="ECO:0000256" key="7">
    <source>
        <dbReference type="ARBA" id="ARBA00022842"/>
    </source>
</evidence>
<dbReference type="GO" id="GO:0005829">
    <property type="term" value="C:cytosol"/>
    <property type="evidence" value="ECO:0007669"/>
    <property type="project" value="TreeGrafter"/>
</dbReference>
<dbReference type="Proteomes" id="UP000272192">
    <property type="component" value="Unassembled WGS sequence"/>
</dbReference>
<dbReference type="UniPathway" id="UPA00078">
    <property type="reaction ID" value="UER00161"/>
</dbReference>
<feature type="binding site" evidence="9">
    <location>
        <position position="50"/>
    </location>
    <ligand>
        <name>ATP</name>
        <dbReference type="ChEBI" id="CHEBI:30616"/>
    </ligand>
</feature>
<organism evidence="10 11">
    <name type="scientific">Helicobacter pylori</name>
    <name type="common">Campylobacter pylori</name>
    <dbReference type="NCBI Taxonomy" id="210"/>
    <lineage>
        <taxon>Bacteria</taxon>
        <taxon>Pseudomonadati</taxon>
        <taxon>Campylobacterota</taxon>
        <taxon>Epsilonproteobacteria</taxon>
        <taxon>Campylobacterales</taxon>
        <taxon>Helicobacteraceae</taxon>
        <taxon>Helicobacter</taxon>
    </lineage>
</organism>
<comment type="catalytic activity">
    <reaction evidence="8">
        <text>(7R,8S)-8-amino-7-(carboxyamino)nonanoate + ATP = (4R,5S)-dethiobiotin + ADP + phosphate + H(+)</text>
        <dbReference type="Rhea" id="RHEA:63684"/>
        <dbReference type="ChEBI" id="CHEBI:15378"/>
        <dbReference type="ChEBI" id="CHEBI:30616"/>
        <dbReference type="ChEBI" id="CHEBI:43474"/>
        <dbReference type="ChEBI" id="CHEBI:149470"/>
        <dbReference type="ChEBI" id="CHEBI:149473"/>
        <dbReference type="ChEBI" id="CHEBI:456216"/>
    </reaction>
</comment>
<evidence type="ECO:0000256" key="4">
    <source>
        <dbReference type="ARBA" id="ARBA00022741"/>
    </source>
</evidence>
<dbReference type="GO" id="GO:0005524">
    <property type="term" value="F:ATP binding"/>
    <property type="evidence" value="ECO:0007669"/>
    <property type="project" value="UniProtKB-UniRule"/>
</dbReference>
<comment type="similarity">
    <text evidence="9">Belongs to the dethiobiotin synthetase family.</text>
</comment>
<feature type="active site" evidence="9">
    <location>
        <position position="35"/>
    </location>
</feature>
<feature type="binding site" evidence="9">
    <location>
        <position position="39"/>
    </location>
    <ligand>
        <name>substrate</name>
    </ligand>
</feature>
<evidence type="ECO:0000256" key="6">
    <source>
        <dbReference type="ARBA" id="ARBA00022840"/>
    </source>
</evidence>
<dbReference type="GO" id="GO:0009102">
    <property type="term" value="P:biotin biosynthetic process"/>
    <property type="evidence" value="ECO:0007669"/>
    <property type="project" value="UniProtKB-UniRule"/>
</dbReference>
<feature type="binding site" evidence="9">
    <location>
        <begin position="189"/>
        <end position="191"/>
    </location>
    <ligand>
        <name>ATP</name>
        <dbReference type="ChEBI" id="CHEBI:30616"/>
    </ligand>
</feature>
<gene>
    <name evidence="9 10" type="primary">bioD</name>
    <name evidence="10" type="ORF">DB721_08585</name>
</gene>
<accession>A0A7Z6SRS5</accession>
<reference evidence="10 11" key="1">
    <citation type="submission" date="2018-04" db="EMBL/GenBank/DDBJ databases">
        <title>Complete genome sequences of Helicobacter pylori.</title>
        <authorList>
            <person name="Palau M."/>
            <person name="Minana-Galbis D."/>
        </authorList>
    </citation>
    <scope>NUCLEOTIDE SEQUENCE [LARGE SCALE GENOMIC DNA]</scope>
    <source>
        <strain evidence="10 11">B518</strain>
    </source>
</reference>
<name>A0A7Z6SRS5_HELPX</name>
<dbReference type="PIRSF" id="PIRSF006755">
    <property type="entry name" value="DTB_synth"/>
    <property type="match status" value="1"/>
</dbReference>
<evidence type="ECO:0000256" key="3">
    <source>
        <dbReference type="ARBA" id="ARBA00022723"/>
    </source>
</evidence>
<comment type="caution">
    <text evidence="9">Lacks conserved residue(s) required for the propagation of feature annotation.</text>
</comment>
<dbReference type="InterPro" id="IPR027417">
    <property type="entry name" value="P-loop_NTPase"/>
</dbReference>
<dbReference type="HAMAP" id="MF_00336">
    <property type="entry name" value="BioD"/>
    <property type="match status" value="1"/>
</dbReference>
<feature type="binding site" evidence="9">
    <location>
        <position position="50"/>
    </location>
    <ligand>
        <name>Mg(2+)</name>
        <dbReference type="ChEBI" id="CHEBI:18420"/>
    </ligand>
</feature>
<dbReference type="GO" id="GO:0004141">
    <property type="term" value="F:dethiobiotin synthase activity"/>
    <property type="evidence" value="ECO:0007669"/>
    <property type="project" value="UniProtKB-UniRule"/>
</dbReference>
<comment type="catalytic activity">
    <reaction evidence="9">
        <text>(7R,8S)-7,8-diammoniononanoate + CO2 + ATP = (4R,5S)-dethiobiotin + ADP + phosphate + 3 H(+)</text>
        <dbReference type="Rhea" id="RHEA:15805"/>
        <dbReference type="ChEBI" id="CHEBI:15378"/>
        <dbReference type="ChEBI" id="CHEBI:16526"/>
        <dbReference type="ChEBI" id="CHEBI:30616"/>
        <dbReference type="ChEBI" id="CHEBI:43474"/>
        <dbReference type="ChEBI" id="CHEBI:149469"/>
        <dbReference type="ChEBI" id="CHEBI:149473"/>
        <dbReference type="ChEBI" id="CHEBI:456216"/>
        <dbReference type="EC" id="6.3.3.3"/>
    </reaction>
</comment>
<evidence type="ECO:0000256" key="1">
    <source>
        <dbReference type="ARBA" id="ARBA00022490"/>
    </source>
</evidence>
<comment type="cofactor">
    <cofactor evidence="9">
        <name>Mg(2+)</name>
        <dbReference type="ChEBI" id="CHEBI:18420"/>
    </cofactor>
</comment>